<dbReference type="PANTHER" id="PTHR42305:SF1">
    <property type="entry name" value="MEMBRANE PROTEIN RV1733C-RELATED"/>
    <property type="match status" value="1"/>
</dbReference>
<reference evidence="2 3" key="1">
    <citation type="submission" date="2019-03" db="EMBL/GenBank/DDBJ databases">
        <title>Genomic Encyclopedia of Type Strains, Phase IV (KMG-IV): sequencing the most valuable type-strain genomes for metagenomic binning, comparative biology and taxonomic classification.</title>
        <authorList>
            <person name="Goeker M."/>
        </authorList>
    </citation>
    <scope>NUCLEOTIDE SEQUENCE [LARGE SCALE GENOMIC DNA]</scope>
    <source>
        <strain evidence="2 3">DSM 45765</strain>
    </source>
</reference>
<comment type="caution">
    <text evidence="2">The sequence shown here is derived from an EMBL/GenBank/DDBJ whole genome shotgun (WGS) entry which is preliminary data.</text>
</comment>
<dbReference type="EMBL" id="SLXQ01000011">
    <property type="protein sequence ID" value="TCP47895.1"/>
    <property type="molecule type" value="Genomic_DNA"/>
</dbReference>
<dbReference type="PANTHER" id="PTHR42305">
    <property type="entry name" value="MEMBRANE PROTEIN RV1733C-RELATED"/>
    <property type="match status" value="1"/>
</dbReference>
<keyword evidence="3" id="KW-1185">Reference proteome</keyword>
<protein>
    <recommendedName>
        <fullName evidence="4">Transmembrane protein</fullName>
    </recommendedName>
</protein>
<accession>A0A4R2QLL8</accession>
<name>A0A4R2QLL8_9PSEU</name>
<evidence type="ECO:0000313" key="3">
    <source>
        <dbReference type="Proteomes" id="UP000294911"/>
    </source>
</evidence>
<proteinExistence type="predicted"/>
<dbReference type="Proteomes" id="UP000294911">
    <property type="component" value="Unassembled WGS sequence"/>
</dbReference>
<dbReference type="AlphaFoldDB" id="A0A4R2QLL8"/>
<gene>
    <name evidence="2" type="ORF">EV191_111100</name>
</gene>
<evidence type="ECO:0008006" key="4">
    <source>
        <dbReference type="Google" id="ProtNLM"/>
    </source>
</evidence>
<feature type="transmembrane region" description="Helical" evidence="1">
    <location>
        <begin position="149"/>
        <end position="171"/>
    </location>
</feature>
<dbReference type="RefSeq" id="WP_132879028.1">
    <property type="nucleotide sequence ID" value="NZ_SLXQ01000011.1"/>
</dbReference>
<evidence type="ECO:0000256" key="1">
    <source>
        <dbReference type="SAM" id="Phobius"/>
    </source>
</evidence>
<dbReference type="OrthoDB" id="3637369at2"/>
<dbReference type="InterPro" id="IPR039708">
    <property type="entry name" value="MT1774/Rv1733c-like"/>
</dbReference>
<keyword evidence="1" id="KW-0472">Membrane</keyword>
<evidence type="ECO:0000313" key="2">
    <source>
        <dbReference type="EMBL" id="TCP47895.1"/>
    </source>
</evidence>
<sequence length="199" mass="22067">MHTRFAIRLSMVLHRLGIGHNALRRSVDRVESGLLIALIVAALAVPPLAIAVNQLAVDQIAESAQRSDRIEVVATVLESVPARRALEGVHARGEPTAEARWTASDRSERTGRIPVEYGTPAGAKVALWTDQQGQPTSPPPTSRQAKDQAVMAGMFVALGWFLACFLCYWAIRWMLLRRQLAVWAAEWEAVEPRWRGKTR</sequence>
<organism evidence="2 3">
    <name type="scientific">Tamaricihabitans halophyticus</name>
    <dbReference type="NCBI Taxonomy" id="1262583"/>
    <lineage>
        <taxon>Bacteria</taxon>
        <taxon>Bacillati</taxon>
        <taxon>Actinomycetota</taxon>
        <taxon>Actinomycetes</taxon>
        <taxon>Pseudonocardiales</taxon>
        <taxon>Pseudonocardiaceae</taxon>
        <taxon>Tamaricihabitans</taxon>
    </lineage>
</organism>
<keyword evidence="1" id="KW-1133">Transmembrane helix</keyword>
<feature type="transmembrane region" description="Helical" evidence="1">
    <location>
        <begin position="33"/>
        <end position="52"/>
    </location>
</feature>
<keyword evidence="1" id="KW-0812">Transmembrane</keyword>